<keyword evidence="2" id="KW-1185">Reference proteome</keyword>
<evidence type="ECO:0000313" key="1">
    <source>
        <dbReference type="EMBL" id="RDX72166.1"/>
    </source>
</evidence>
<accession>A0A371F1J4</accession>
<gene>
    <name evidence="1" type="ORF">CR513_48401</name>
</gene>
<reference evidence="1" key="1">
    <citation type="submission" date="2018-05" db="EMBL/GenBank/DDBJ databases">
        <title>Draft genome of Mucuna pruriens seed.</title>
        <authorList>
            <person name="Nnadi N.E."/>
            <person name="Vos R."/>
            <person name="Hasami M.H."/>
            <person name="Devisetty U.K."/>
            <person name="Aguiy J.C."/>
        </authorList>
    </citation>
    <scope>NUCLEOTIDE SEQUENCE [LARGE SCALE GENOMIC DNA]</scope>
    <source>
        <strain evidence="1">JCA_2017</strain>
    </source>
</reference>
<dbReference type="OrthoDB" id="2016337at2759"/>
<dbReference type="EMBL" id="QJKJ01011036">
    <property type="protein sequence ID" value="RDX72166.1"/>
    <property type="molecule type" value="Genomic_DNA"/>
</dbReference>
<sequence>MRTLRRLASGFLLSGATLYKKNADMTLLRCVDRQEDERIMEEVHEGTFNTHAIGHALTSRILLAGKCMKCQTYAYYINVAPSALHNLNSP</sequence>
<comment type="caution">
    <text evidence="1">The sequence shown here is derived from an EMBL/GenBank/DDBJ whole genome shotgun (WGS) entry which is preliminary data.</text>
</comment>
<proteinExistence type="predicted"/>
<protein>
    <submittedName>
        <fullName evidence="1">Uncharacterized protein</fullName>
    </submittedName>
</protein>
<evidence type="ECO:0000313" key="2">
    <source>
        <dbReference type="Proteomes" id="UP000257109"/>
    </source>
</evidence>
<dbReference type="PANTHER" id="PTHR48475">
    <property type="entry name" value="RIBONUCLEASE H"/>
    <property type="match status" value="1"/>
</dbReference>
<dbReference type="AlphaFoldDB" id="A0A371F1J4"/>
<organism evidence="1 2">
    <name type="scientific">Mucuna pruriens</name>
    <name type="common">Velvet bean</name>
    <name type="synonym">Dolichos pruriens</name>
    <dbReference type="NCBI Taxonomy" id="157652"/>
    <lineage>
        <taxon>Eukaryota</taxon>
        <taxon>Viridiplantae</taxon>
        <taxon>Streptophyta</taxon>
        <taxon>Embryophyta</taxon>
        <taxon>Tracheophyta</taxon>
        <taxon>Spermatophyta</taxon>
        <taxon>Magnoliopsida</taxon>
        <taxon>eudicotyledons</taxon>
        <taxon>Gunneridae</taxon>
        <taxon>Pentapetalae</taxon>
        <taxon>rosids</taxon>
        <taxon>fabids</taxon>
        <taxon>Fabales</taxon>
        <taxon>Fabaceae</taxon>
        <taxon>Papilionoideae</taxon>
        <taxon>50 kb inversion clade</taxon>
        <taxon>NPAAA clade</taxon>
        <taxon>indigoferoid/millettioid clade</taxon>
        <taxon>Phaseoleae</taxon>
        <taxon>Mucuna</taxon>
    </lineage>
</organism>
<feature type="non-terminal residue" evidence="1">
    <location>
        <position position="1"/>
    </location>
</feature>
<dbReference type="Proteomes" id="UP000257109">
    <property type="component" value="Unassembled WGS sequence"/>
</dbReference>
<dbReference type="PANTHER" id="PTHR48475:SF1">
    <property type="entry name" value="RNASE H TYPE-1 DOMAIN-CONTAINING PROTEIN"/>
    <property type="match status" value="1"/>
</dbReference>
<name>A0A371F1J4_MUCPR</name>